<dbReference type="Proteomes" id="UP000639772">
    <property type="component" value="Chromosome 7"/>
</dbReference>
<keyword evidence="5" id="KW-0539">Nucleus</keyword>
<dbReference type="Proteomes" id="UP000636800">
    <property type="component" value="Chromosome 7"/>
</dbReference>
<keyword evidence="2" id="KW-0479">Metal-binding</keyword>
<feature type="domain" description="VIN3-like C-terminal" evidence="9">
    <location>
        <begin position="586"/>
        <end position="656"/>
    </location>
</feature>
<dbReference type="InterPro" id="IPR032881">
    <property type="entry name" value="Oberon-like_PHD"/>
</dbReference>
<feature type="region of interest" description="Disordered" evidence="6">
    <location>
        <begin position="444"/>
        <end position="470"/>
    </location>
</feature>
<evidence type="ECO:0000256" key="1">
    <source>
        <dbReference type="ARBA" id="ARBA00004123"/>
    </source>
</evidence>
<feature type="region of interest" description="Disordered" evidence="6">
    <location>
        <begin position="490"/>
        <end position="522"/>
    </location>
</feature>
<dbReference type="InterPro" id="IPR044514">
    <property type="entry name" value="VIN3-like"/>
</dbReference>
<evidence type="ECO:0000256" key="2">
    <source>
        <dbReference type="ARBA" id="ARBA00022723"/>
    </source>
</evidence>
<dbReference type="CDD" id="cd15521">
    <property type="entry name" value="PHD_VIN3_plant"/>
    <property type="match status" value="1"/>
</dbReference>
<dbReference type="EMBL" id="JADCNL010000007">
    <property type="protein sequence ID" value="KAG0473511.1"/>
    <property type="molecule type" value="Genomic_DNA"/>
</dbReference>
<dbReference type="GO" id="GO:0040029">
    <property type="term" value="P:epigenetic regulation of gene expression"/>
    <property type="evidence" value="ECO:0007669"/>
    <property type="project" value="InterPro"/>
</dbReference>
<feature type="region of interest" description="Disordered" evidence="6">
    <location>
        <begin position="549"/>
        <end position="578"/>
    </location>
</feature>
<keyword evidence="3" id="KW-0863">Zinc-finger</keyword>
<dbReference type="InterPro" id="IPR058585">
    <property type="entry name" value="Fn3_VIN3"/>
</dbReference>
<dbReference type="EMBL" id="JADCNM010000007">
    <property type="protein sequence ID" value="KAG0475206.1"/>
    <property type="molecule type" value="Genomic_DNA"/>
</dbReference>
<organism evidence="11 13">
    <name type="scientific">Vanilla planifolia</name>
    <name type="common">Vanilla</name>
    <dbReference type="NCBI Taxonomy" id="51239"/>
    <lineage>
        <taxon>Eukaryota</taxon>
        <taxon>Viridiplantae</taxon>
        <taxon>Streptophyta</taxon>
        <taxon>Embryophyta</taxon>
        <taxon>Tracheophyta</taxon>
        <taxon>Spermatophyta</taxon>
        <taxon>Magnoliopsida</taxon>
        <taxon>Liliopsida</taxon>
        <taxon>Asparagales</taxon>
        <taxon>Orchidaceae</taxon>
        <taxon>Vanilloideae</taxon>
        <taxon>Vanilleae</taxon>
        <taxon>Vanilla</taxon>
    </lineage>
</organism>
<dbReference type="AlphaFoldDB" id="A0A835QKV4"/>
<evidence type="ECO:0000259" key="8">
    <source>
        <dbReference type="Pfam" id="PF23376"/>
    </source>
</evidence>
<name>A0A835QKV4_VANPL</name>
<keyword evidence="12" id="KW-1185">Reference proteome</keyword>
<dbReference type="Pfam" id="PF23380">
    <property type="entry name" value="VIN3_C"/>
    <property type="match status" value="1"/>
</dbReference>
<feature type="domain" description="VIN3-like fibronectin type-III" evidence="8">
    <location>
        <begin position="338"/>
        <end position="427"/>
    </location>
</feature>
<feature type="domain" description="Oberon-like PHD finger" evidence="7">
    <location>
        <begin position="136"/>
        <end position="256"/>
    </location>
</feature>
<evidence type="ECO:0000259" key="9">
    <source>
        <dbReference type="Pfam" id="PF23380"/>
    </source>
</evidence>
<evidence type="ECO:0000313" key="13">
    <source>
        <dbReference type="Proteomes" id="UP000639772"/>
    </source>
</evidence>
<sequence length="673" mass="74984">MDPSFSGFVLDPLKCRKLSIEQKRELIRELVKWPNGALEKLHTWSRRDLLEILCVEMGKERKYTGLTKQKLIDCIFKILSEKKSEEHAEDTGTTPHEPHTNSFPIKRQRKSDHPSRLPFASSKLPVCEVPKGTRFCLNVACRASLSQDDPFCKRCSCCICQKYDENKDPSLWLFCSSEDLSEGDSCGLSCHLDCALKDERTGIAKNGHCSLLDGSYYCVYCGRVNDLLRCWRKQIIIAKDARRVDVLCHRISLSHKLLNATKKYQRLHEIVDKAKGKLEDEVGPLDGIPNMGRGIVNRLSVGAEVQRLCCHAVEQLDFMLSTISANPQYSSSLSSTFIKFEVILSSSFILVLDLDDDSPLSRDLISCTIWHRKVGVADYPAEPTGKLCKPNRRLPITGLSPATEYAIKVVAFSEVRELGSWEVGVTTSVSDKDVIMCLAAEGTSPKTNSSGLSVPASEVDESHNTVSCSDLNKSPRRYFGHVESKKSLDRIFGDKETDPEETPWSSGSALDDDSNPESNTQPRNEIIIAPSPLVTPSGLEAGLATSSSCLLLENGPPKPEREPAGSSKKRSSRSDEIRKQDVAVEGDYEYCVRVVRWLECNGHIESNFRVKFLTWFSLRASAQEKRVVNVFVDTLIDDPGSLAGQLVDTFSDAVCGRRPPTTVPNGFCTRLWH</sequence>
<proteinExistence type="predicted"/>
<dbReference type="Pfam" id="PF07227">
    <property type="entry name" value="PHD_Oberon"/>
    <property type="match status" value="1"/>
</dbReference>
<protein>
    <submittedName>
        <fullName evidence="11">Uncharacterized protein</fullName>
    </submittedName>
</protein>
<accession>A0A835QKV4</accession>
<dbReference type="PANTHER" id="PTHR46286">
    <property type="entry name" value="VIN3-LIKE PROTEIN 2-RELATED"/>
    <property type="match status" value="1"/>
</dbReference>
<comment type="caution">
    <text evidence="11">The sequence shown here is derived from an EMBL/GenBank/DDBJ whole genome shotgun (WGS) entry which is preliminary data.</text>
</comment>
<dbReference type="Pfam" id="PF23376">
    <property type="entry name" value="Fn3_VIN3"/>
    <property type="match status" value="1"/>
</dbReference>
<evidence type="ECO:0000313" key="10">
    <source>
        <dbReference type="EMBL" id="KAG0473511.1"/>
    </source>
</evidence>
<evidence type="ECO:0000313" key="12">
    <source>
        <dbReference type="Proteomes" id="UP000636800"/>
    </source>
</evidence>
<dbReference type="GO" id="GO:0005634">
    <property type="term" value="C:nucleus"/>
    <property type="evidence" value="ECO:0007669"/>
    <property type="project" value="UniProtKB-SubCell"/>
</dbReference>
<evidence type="ECO:0000256" key="5">
    <source>
        <dbReference type="ARBA" id="ARBA00023242"/>
    </source>
</evidence>
<feature type="region of interest" description="Disordered" evidence="6">
    <location>
        <begin position="86"/>
        <end position="117"/>
    </location>
</feature>
<dbReference type="GO" id="GO:0008270">
    <property type="term" value="F:zinc ion binding"/>
    <property type="evidence" value="ECO:0007669"/>
    <property type="project" value="UniProtKB-KW"/>
</dbReference>
<evidence type="ECO:0000256" key="3">
    <source>
        <dbReference type="ARBA" id="ARBA00022771"/>
    </source>
</evidence>
<dbReference type="PANTHER" id="PTHR46286:SF2">
    <property type="entry name" value="VIN3-LIKE PROTEIN 2"/>
    <property type="match status" value="1"/>
</dbReference>
<dbReference type="OrthoDB" id="600557at2759"/>
<dbReference type="InterPro" id="IPR056990">
    <property type="entry name" value="VIN3-like_C"/>
</dbReference>
<evidence type="ECO:0000256" key="6">
    <source>
        <dbReference type="SAM" id="MobiDB-lite"/>
    </source>
</evidence>
<gene>
    <name evidence="11" type="ORF">HPP92_014892</name>
    <name evidence="10" type="ORF">HPP92_015368</name>
</gene>
<evidence type="ECO:0000313" key="11">
    <source>
        <dbReference type="EMBL" id="KAG0475206.1"/>
    </source>
</evidence>
<dbReference type="GO" id="GO:0010048">
    <property type="term" value="P:vernalization response"/>
    <property type="evidence" value="ECO:0007669"/>
    <property type="project" value="InterPro"/>
</dbReference>
<comment type="subcellular location">
    <subcellularLocation>
        <location evidence="1">Nucleus</location>
    </subcellularLocation>
</comment>
<keyword evidence="4" id="KW-0862">Zinc</keyword>
<reference evidence="12 13" key="1">
    <citation type="journal article" date="2020" name="Nat. Food">
        <title>A phased Vanilla planifolia genome enables genetic improvement of flavour and production.</title>
        <authorList>
            <person name="Hasing T."/>
            <person name="Tang H."/>
            <person name="Brym M."/>
            <person name="Khazi F."/>
            <person name="Huang T."/>
            <person name="Chambers A.H."/>
        </authorList>
    </citation>
    <scope>NUCLEOTIDE SEQUENCE [LARGE SCALE GENOMIC DNA]</scope>
    <source>
        <tissue evidence="11">Leaf</tissue>
    </source>
</reference>
<evidence type="ECO:0000259" key="7">
    <source>
        <dbReference type="Pfam" id="PF07227"/>
    </source>
</evidence>
<evidence type="ECO:0000256" key="4">
    <source>
        <dbReference type="ARBA" id="ARBA00022833"/>
    </source>
</evidence>